<protein>
    <submittedName>
        <fullName evidence="2">Hemolysin-III related subfamily protein</fullName>
    </submittedName>
</protein>
<proteinExistence type="predicted"/>
<evidence type="ECO:0000313" key="3">
    <source>
        <dbReference type="Proteomes" id="UP001497744"/>
    </source>
</evidence>
<feature type="transmembrane region" description="Helical" evidence="1">
    <location>
        <begin position="81"/>
        <end position="102"/>
    </location>
</feature>
<dbReference type="Proteomes" id="UP001497744">
    <property type="component" value="Unassembled WGS sequence"/>
</dbReference>
<keyword evidence="1" id="KW-0472">Membrane</keyword>
<organism evidence="2 3">
    <name type="scientific">Babesia caballi</name>
    <dbReference type="NCBI Taxonomy" id="5871"/>
    <lineage>
        <taxon>Eukaryota</taxon>
        <taxon>Sar</taxon>
        <taxon>Alveolata</taxon>
        <taxon>Apicomplexa</taxon>
        <taxon>Aconoidasida</taxon>
        <taxon>Piroplasmida</taxon>
        <taxon>Babesiidae</taxon>
        <taxon>Babesia</taxon>
    </lineage>
</organism>
<reference evidence="2 3" key="1">
    <citation type="submission" date="2021-06" db="EMBL/GenBank/DDBJ databases">
        <title>Genome sequence of Babesia caballi.</title>
        <authorList>
            <person name="Yamagishi J."/>
            <person name="Kidaka T."/>
            <person name="Ochi A."/>
        </authorList>
    </citation>
    <scope>NUCLEOTIDE SEQUENCE [LARGE SCALE GENOMIC DNA]</scope>
    <source>
        <strain evidence="2">USDA-D6B2</strain>
    </source>
</reference>
<keyword evidence="3" id="KW-1185">Reference proteome</keyword>
<feature type="transmembrane region" description="Helical" evidence="1">
    <location>
        <begin position="47"/>
        <end position="69"/>
    </location>
</feature>
<evidence type="ECO:0000313" key="2">
    <source>
        <dbReference type="EMBL" id="GIX64404.1"/>
    </source>
</evidence>
<dbReference type="AlphaFoldDB" id="A0AAV4LWF3"/>
<dbReference type="RefSeq" id="XP_067716473.1">
    <property type="nucleotide sequence ID" value="XM_067860372.1"/>
</dbReference>
<keyword evidence="1" id="KW-1133">Transmembrane helix</keyword>
<dbReference type="GeneID" id="94195885"/>
<comment type="caution">
    <text evidence="2">The sequence shown here is derived from an EMBL/GenBank/DDBJ whole genome shotgun (WGS) entry which is preliminary data.</text>
</comment>
<dbReference type="EMBL" id="BPLF01000003">
    <property type="protein sequence ID" value="GIX64404.1"/>
    <property type="molecule type" value="Genomic_DNA"/>
</dbReference>
<gene>
    <name evidence="2" type="ORF">BcabD6B2_38390</name>
</gene>
<accession>A0AAV4LWF3</accession>
<evidence type="ECO:0000256" key="1">
    <source>
        <dbReference type="SAM" id="Phobius"/>
    </source>
</evidence>
<keyword evidence="1" id="KW-0812">Transmembrane</keyword>
<sequence length="132" mass="14358">MTARSKAALNRRPGVRVDEPALSSGAGGSDDACASVKVEEPSPYVPFLRGCVHLVLIMLSPVLIVWLTLGVVNTAYIAEYAVAFTCCCLNFAASAILHYTAWDLKSYDVFLKLDYACESDRGRDKRAQSYSS</sequence>
<name>A0AAV4LWF3_BABCB</name>